<dbReference type="AlphaFoldDB" id="A0A0C9YEW4"/>
<evidence type="ECO:0000313" key="2">
    <source>
        <dbReference type="EMBL" id="KIK15131.1"/>
    </source>
</evidence>
<reference evidence="2 3" key="1">
    <citation type="submission" date="2014-04" db="EMBL/GenBank/DDBJ databases">
        <authorList>
            <consortium name="DOE Joint Genome Institute"/>
            <person name="Kuo A."/>
            <person name="Kohler A."/>
            <person name="Costa M.D."/>
            <person name="Nagy L.G."/>
            <person name="Floudas D."/>
            <person name="Copeland A."/>
            <person name="Barry K.W."/>
            <person name="Cichocki N."/>
            <person name="Veneault-Fourrey C."/>
            <person name="LaButti K."/>
            <person name="Lindquist E.A."/>
            <person name="Lipzen A."/>
            <person name="Lundell T."/>
            <person name="Morin E."/>
            <person name="Murat C."/>
            <person name="Sun H."/>
            <person name="Tunlid A."/>
            <person name="Henrissat B."/>
            <person name="Grigoriev I.V."/>
            <person name="Hibbett D.S."/>
            <person name="Martin F."/>
            <person name="Nordberg H.P."/>
            <person name="Cantor M.N."/>
            <person name="Hua S.X."/>
        </authorList>
    </citation>
    <scope>NUCLEOTIDE SEQUENCE [LARGE SCALE GENOMIC DNA]</scope>
    <source>
        <strain evidence="2 3">441</strain>
    </source>
</reference>
<proteinExistence type="predicted"/>
<feature type="compositionally biased region" description="Polar residues" evidence="1">
    <location>
        <begin position="112"/>
        <end position="122"/>
    </location>
</feature>
<feature type="compositionally biased region" description="Polar residues" evidence="1">
    <location>
        <begin position="9"/>
        <end position="19"/>
    </location>
</feature>
<feature type="region of interest" description="Disordered" evidence="1">
    <location>
        <begin position="1"/>
        <end position="61"/>
    </location>
</feature>
<evidence type="ECO:0000313" key="3">
    <source>
        <dbReference type="Proteomes" id="UP000054018"/>
    </source>
</evidence>
<feature type="region of interest" description="Disordered" evidence="1">
    <location>
        <begin position="90"/>
        <end position="141"/>
    </location>
</feature>
<dbReference type="HOGENOM" id="CLU_1042497_0_0_1"/>
<dbReference type="EMBL" id="KN833905">
    <property type="protein sequence ID" value="KIK15131.1"/>
    <property type="molecule type" value="Genomic_DNA"/>
</dbReference>
<gene>
    <name evidence="2" type="ORF">PISMIDRAFT_16731</name>
</gene>
<organism evidence="2 3">
    <name type="scientific">Pisolithus microcarpus 441</name>
    <dbReference type="NCBI Taxonomy" id="765257"/>
    <lineage>
        <taxon>Eukaryota</taxon>
        <taxon>Fungi</taxon>
        <taxon>Dikarya</taxon>
        <taxon>Basidiomycota</taxon>
        <taxon>Agaricomycotina</taxon>
        <taxon>Agaricomycetes</taxon>
        <taxon>Agaricomycetidae</taxon>
        <taxon>Boletales</taxon>
        <taxon>Sclerodermatineae</taxon>
        <taxon>Pisolithaceae</taxon>
        <taxon>Pisolithus</taxon>
    </lineage>
</organism>
<feature type="region of interest" description="Disordered" evidence="1">
    <location>
        <begin position="199"/>
        <end position="225"/>
    </location>
</feature>
<name>A0A0C9YEW4_9AGAM</name>
<sequence length="267" mass="28740">MAASDPRKQLTQSNHTFPQETGPDACKKPRKVNPADTSTYVAGTESMHRSSRMTKGSSGQIAQLQNIECIQTEQTATSKVSHASYHEMATANEPLNPLAPAKSKPKPKPRVKTSSACASNDGQLPKSLQEPTSLDGASPPTYQVAVKGSRYGFRLAGLDKQHEQDNITMAPTSRAGACRDLQLIRFQDLIRTAIDLLDSSSSNEDTDSQVSDSDSSISDMSSDSSLSDFTVDTLMSLLETSKASFIAGLMLNHQILSFENTIVALTV</sequence>
<dbReference type="Proteomes" id="UP000054018">
    <property type="component" value="Unassembled WGS sequence"/>
</dbReference>
<feature type="compositionally biased region" description="Low complexity" evidence="1">
    <location>
        <begin position="208"/>
        <end position="225"/>
    </location>
</feature>
<accession>A0A0C9YEW4</accession>
<reference evidence="3" key="2">
    <citation type="submission" date="2015-01" db="EMBL/GenBank/DDBJ databases">
        <title>Evolutionary Origins and Diversification of the Mycorrhizal Mutualists.</title>
        <authorList>
            <consortium name="DOE Joint Genome Institute"/>
            <consortium name="Mycorrhizal Genomics Consortium"/>
            <person name="Kohler A."/>
            <person name="Kuo A."/>
            <person name="Nagy L.G."/>
            <person name="Floudas D."/>
            <person name="Copeland A."/>
            <person name="Barry K.W."/>
            <person name="Cichocki N."/>
            <person name="Veneault-Fourrey C."/>
            <person name="LaButti K."/>
            <person name="Lindquist E.A."/>
            <person name="Lipzen A."/>
            <person name="Lundell T."/>
            <person name="Morin E."/>
            <person name="Murat C."/>
            <person name="Riley R."/>
            <person name="Ohm R."/>
            <person name="Sun H."/>
            <person name="Tunlid A."/>
            <person name="Henrissat B."/>
            <person name="Grigoriev I.V."/>
            <person name="Hibbett D.S."/>
            <person name="Martin F."/>
        </authorList>
    </citation>
    <scope>NUCLEOTIDE SEQUENCE [LARGE SCALE GENOMIC DNA]</scope>
    <source>
        <strain evidence="3">441</strain>
    </source>
</reference>
<protein>
    <submittedName>
        <fullName evidence="2">Uncharacterized protein</fullName>
    </submittedName>
</protein>
<evidence type="ECO:0000256" key="1">
    <source>
        <dbReference type="SAM" id="MobiDB-lite"/>
    </source>
</evidence>
<keyword evidence="3" id="KW-1185">Reference proteome</keyword>